<keyword evidence="5 6" id="KW-0472">Membrane</keyword>
<gene>
    <name evidence="8 10 11" type="ORF">SRAE_1000007200</name>
</gene>
<keyword evidence="9" id="KW-1185">Reference proteome</keyword>
<evidence type="ECO:0000259" key="7">
    <source>
        <dbReference type="Pfam" id="PF06916"/>
    </source>
</evidence>
<protein>
    <submittedName>
        <fullName evidence="8">Protein FAM210A</fullName>
    </submittedName>
</protein>
<dbReference type="STRING" id="34506.A0A090KWK7"/>
<evidence type="ECO:0000313" key="10">
    <source>
        <dbReference type="WBParaSite" id="SRAE_1000007200.1"/>
    </source>
</evidence>
<dbReference type="AlphaFoldDB" id="A0A090KWK7"/>
<dbReference type="WBParaSite" id="SRAE_1000007200.1">
    <property type="protein sequence ID" value="SRAE_1000007200.1"/>
    <property type="gene ID" value="WBGene00256666"/>
</dbReference>
<proteinExistence type="predicted"/>
<dbReference type="WormBase" id="SRAE_1000007200">
    <property type="protein sequence ID" value="SRP08196"/>
    <property type="gene ID" value="WBGene00256666"/>
</dbReference>
<dbReference type="GO" id="GO:0005739">
    <property type="term" value="C:mitochondrion"/>
    <property type="evidence" value="ECO:0007669"/>
    <property type="project" value="TreeGrafter"/>
</dbReference>
<name>A0A090KWK7_STRRB</name>
<keyword evidence="4" id="KW-0175">Coiled coil</keyword>
<evidence type="ECO:0000313" key="8">
    <source>
        <dbReference type="EMBL" id="CEF61796.1"/>
    </source>
</evidence>
<evidence type="ECO:0000313" key="9">
    <source>
        <dbReference type="Proteomes" id="UP000035682"/>
    </source>
</evidence>
<dbReference type="OMA" id="RLKYTNK"/>
<dbReference type="PANTHER" id="PTHR21377">
    <property type="entry name" value="PROTEIN FAM210B, MITOCHONDRIAL"/>
    <property type="match status" value="1"/>
</dbReference>
<organism evidence="8">
    <name type="scientific">Strongyloides ratti</name>
    <name type="common">Parasitic roundworm</name>
    <dbReference type="NCBI Taxonomy" id="34506"/>
    <lineage>
        <taxon>Eukaryota</taxon>
        <taxon>Metazoa</taxon>
        <taxon>Ecdysozoa</taxon>
        <taxon>Nematoda</taxon>
        <taxon>Chromadorea</taxon>
        <taxon>Rhabditida</taxon>
        <taxon>Tylenchina</taxon>
        <taxon>Panagrolaimomorpha</taxon>
        <taxon>Strongyloidoidea</taxon>
        <taxon>Strongyloididae</taxon>
        <taxon>Strongyloides</taxon>
    </lineage>
</organism>
<evidence type="ECO:0000256" key="2">
    <source>
        <dbReference type="ARBA" id="ARBA00022692"/>
    </source>
</evidence>
<dbReference type="CTD" id="36374161"/>
<dbReference type="EMBL" id="LN609528">
    <property type="protein sequence ID" value="CEF61796.1"/>
    <property type="molecule type" value="Genomic_DNA"/>
</dbReference>
<reference evidence="8 9" key="1">
    <citation type="submission" date="2014-09" db="EMBL/GenBank/DDBJ databases">
        <authorList>
            <person name="Martin A.A."/>
        </authorList>
    </citation>
    <scope>NUCLEOTIDE SEQUENCE</scope>
    <source>
        <strain evidence="9">ED321</strain>
        <strain evidence="8">ED321 Heterogonic</strain>
    </source>
</reference>
<evidence type="ECO:0000256" key="4">
    <source>
        <dbReference type="ARBA" id="ARBA00023054"/>
    </source>
</evidence>
<feature type="domain" description="DUF1279" evidence="7">
    <location>
        <begin position="80"/>
        <end position="167"/>
    </location>
</feature>
<evidence type="ECO:0000256" key="1">
    <source>
        <dbReference type="ARBA" id="ARBA00004167"/>
    </source>
</evidence>
<dbReference type="GO" id="GO:0016020">
    <property type="term" value="C:membrane"/>
    <property type="evidence" value="ECO:0007669"/>
    <property type="project" value="UniProtKB-SubCell"/>
</dbReference>
<dbReference type="OrthoDB" id="5874039at2759"/>
<dbReference type="GeneID" id="36374161"/>
<dbReference type="InterPro" id="IPR045866">
    <property type="entry name" value="FAM210A/B-like"/>
</dbReference>
<dbReference type="Proteomes" id="UP000035682">
    <property type="component" value="Unplaced"/>
</dbReference>
<keyword evidence="3 6" id="KW-1133">Transmembrane helix</keyword>
<comment type="subcellular location">
    <subcellularLocation>
        <location evidence="1">Membrane</location>
        <topology evidence="1">Single-pass membrane protein</topology>
    </subcellularLocation>
</comment>
<dbReference type="Pfam" id="PF06916">
    <property type="entry name" value="FAM210A-B_dom"/>
    <property type="match status" value="1"/>
</dbReference>
<dbReference type="PANTHER" id="PTHR21377:SF1">
    <property type="entry name" value="PROTEIN FAM210A"/>
    <property type="match status" value="1"/>
</dbReference>
<evidence type="ECO:0000256" key="5">
    <source>
        <dbReference type="ARBA" id="ARBA00023136"/>
    </source>
</evidence>
<evidence type="ECO:0000256" key="6">
    <source>
        <dbReference type="SAM" id="Phobius"/>
    </source>
</evidence>
<keyword evidence="2 6" id="KW-0812">Transmembrane</keyword>
<evidence type="ECO:0000256" key="3">
    <source>
        <dbReference type="ARBA" id="ARBA00022989"/>
    </source>
</evidence>
<dbReference type="InterPro" id="IPR009688">
    <property type="entry name" value="FAM210A/B-like_dom"/>
</dbReference>
<evidence type="ECO:0000313" key="11">
    <source>
        <dbReference type="WormBase" id="SRAE_1000007200"/>
    </source>
</evidence>
<dbReference type="RefSeq" id="XP_024500998.1">
    <property type="nucleotide sequence ID" value="XM_024646862.1"/>
</dbReference>
<accession>A0A090KWK7</accession>
<sequence>MLISQYAIQLPKVCKTILQYRNLSIIKSYKLHLNDSRRYFSTSPQNLRFAFSMDEETKNKKLKGIIKEKIEVPPTTATGKLKYFAKRYGYIVIPVYIFVYLSFLFGLYCLVKSGVDIINLVEKLHLPSTIVNKVKNTPPEASALLTAFLLNKLCGPIRLILVLGGTQVSIKMLQRLNLLKTAKEVEFKFRSDYSLKKQIYKLRYGAVKKNLNKKLEKFKDYKNFKK</sequence>
<feature type="transmembrane region" description="Helical" evidence="6">
    <location>
        <begin position="88"/>
        <end position="108"/>
    </location>
</feature>
<reference evidence="10" key="2">
    <citation type="submission" date="2020-12" db="UniProtKB">
        <authorList>
            <consortium name="WormBaseParasite"/>
        </authorList>
    </citation>
    <scope>IDENTIFICATION</scope>
</reference>